<dbReference type="Gene3D" id="3.50.50.60">
    <property type="entry name" value="FAD/NAD(P)-binding domain"/>
    <property type="match status" value="2"/>
</dbReference>
<dbReference type="GO" id="GO:0050660">
    <property type="term" value="F:flavin adenine dinucleotide binding"/>
    <property type="evidence" value="ECO:0007669"/>
    <property type="project" value="InterPro"/>
</dbReference>
<keyword evidence="9" id="KW-0521">NADP</keyword>
<dbReference type="AlphaFoldDB" id="A0A9D9E4I1"/>
<dbReference type="Pfam" id="PF07992">
    <property type="entry name" value="Pyr_redox_2"/>
    <property type="match status" value="1"/>
</dbReference>
<dbReference type="PRINTS" id="PR00368">
    <property type="entry name" value="FADPNR"/>
</dbReference>
<evidence type="ECO:0000256" key="3">
    <source>
        <dbReference type="ARBA" id="ARBA00022630"/>
    </source>
</evidence>
<keyword evidence="3" id="KW-0285">Flavoprotein</keyword>
<comment type="subunit">
    <text evidence="2">Homodimer.</text>
</comment>
<dbReference type="InterPro" id="IPR050097">
    <property type="entry name" value="Ferredoxin-NADP_redctase_2"/>
</dbReference>
<dbReference type="PIRSF" id="PIRSF000238">
    <property type="entry name" value="AhpF"/>
    <property type="match status" value="1"/>
</dbReference>
<evidence type="ECO:0000256" key="7">
    <source>
        <dbReference type="ARBA" id="ARBA00023157"/>
    </source>
</evidence>
<dbReference type="InterPro" id="IPR008255">
    <property type="entry name" value="Pyr_nucl-diS_OxRdtase_2_AS"/>
</dbReference>
<name>A0A9D9E4I1_9BACT</name>
<feature type="disulfide bond" description="Redox-active" evidence="10">
    <location>
        <begin position="344"/>
        <end position="347"/>
    </location>
</feature>
<dbReference type="EMBL" id="JADIMW010000071">
    <property type="protein sequence ID" value="MBO8438582.1"/>
    <property type="molecule type" value="Genomic_DNA"/>
</dbReference>
<comment type="caution">
    <text evidence="13">The sequence shown here is derived from an EMBL/GenBank/DDBJ whole genome shotgun (WGS) entry which is preliminary data.</text>
</comment>
<keyword evidence="5" id="KW-0560">Oxidoreductase</keyword>
<dbReference type="NCBIfam" id="TIGR03140">
    <property type="entry name" value="AhpF"/>
    <property type="match status" value="1"/>
</dbReference>
<dbReference type="InterPro" id="IPR012336">
    <property type="entry name" value="Thioredoxin-like_fold"/>
</dbReference>
<dbReference type="InterPro" id="IPR036188">
    <property type="entry name" value="FAD/NAD-bd_sf"/>
</dbReference>
<feature type="binding site" evidence="9">
    <location>
        <begin position="215"/>
        <end position="230"/>
    </location>
    <ligand>
        <name>FAD</name>
        <dbReference type="ChEBI" id="CHEBI:57692"/>
    </ligand>
</feature>
<dbReference type="GO" id="GO:0016668">
    <property type="term" value="F:oxidoreductase activity, acting on a sulfur group of donors, NAD(P) as acceptor"/>
    <property type="evidence" value="ECO:0007669"/>
    <property type="project" value="UniProtKB-ARBA"/>
</dbReference>
<dbReference type="InterPro" id="IPR044142">
    <property type="entry name" value="AhpF_NTD_N"/>
</dbReference>
<dbReference type="SUPFAM" id="SSF51905">
    <property type="entry name" value="FAD/NAD(P)-binding domain"/>
    <property type="match status" value="1"/>
</dbReference>
<reference evidence="13" key="2">
    <citation type="journal article" date="2021" name="PeerJ">
        <title>Extensive microbial diversity within the chicken gut microbiome revealed by metagenomics and culture.</title>
        <authorList>
            <person name="Gilroy R."/>
            <person name="Ravi A."/>
            <person name="Getino M."/>
            <person name="Pursley I."/>
            <person name="Horton D.L."/>
            <person name="Alikhan N.F."/>
            <person name="Baker D."/>
            <person name="Gharbi K."/>
            <person name="Hall N."/>
            <person name="Watson M."/>
            <person name="Adriaenssens E.M."/>
            <person name="Foster-Nyarko E."/>
            <person name="Jarju S."/>
            <person name="Secka A."/>
            <person name="Antonio M."/>
            <person name="Oren A."/>
            <person name="Chaudhuri R.R."/>
            <person name="La Ragione R."/>
            <person name="Hildebrand F."/>
            <person name="Pallen M.J."/>
        </authorList>
    </citation>
    <scope>NUCLEOTIDE SEQUENCE</scope>
    <source>
        <strain evidence="13">G3-4614</strain>
    </source>
</reference>
<dbReference type="PANTHER" id="PTHR48105">
    <property type="entry name" value="THIOREDOXIN REDUCTASE 1-RELATED-RELATED"/>
    <property type="match status" value="1"/>
</dbReference>
<comment type="cofactor">
    <cofactor evidence="9">
        <name>FAD</name>
        <dbReference type="ChEBI" id="CHEBI:57692"/>
    </cofactor>
    <text evidence="9">Binds 1 FAD per subunit.</text>
</comment>
<dbReference type="Gene3D" id="3.40.30.80">
    <property type="match status" value="1"/>
</dbReference>
<keyword evidence="6 9" id="KW-0520">NAD</keyword>
<evidence type="ECO:0000256" key="4">
    <source>
        <dbReference type="ARBA" id="ARBA00022827"/>
    </source>
</evidence>
<evidence type="ECO:0000259" key="12">
    <source>
        <dbReference type="Pfam" id="PF13192"/>
    </source>
</evidence>
<dbReference type="InterPro" id="IPR012081">
    <property type="entry name" value="Alkyl_hydroperoxide_Rdtase_suF"/>
</dbReference>
<dbReference type="GO" id="GO:0000302">
    <property type="term" value="P:response to reactive oxygen species"/>
    <property type="evidence" value="ECO:0007669"/>
    <property type="project" value="InterPro"/>
</dbReference>
<dbReference type="CDD" id="cd03026">
    <property type="entry name" value="AhpF_NTD_C"/>
    <property type="match status" value="1"/>
</dbReference>
<evidence type="ECO:0000313" key="14">
    <source>
        <dbReference type="Proteomes" id="UP000823636"/>
    </source>
</evidence>
<feature type="binding site" evidence="9">
    <location>
        <begin position="356"/>
        <end position="370"/>
    </location>
    <ligand>
        <name>NAD(+)</name>
        <dbReference type="ChEBI" id="CHEBI:57540"/>
    </ligand>
</feature>
<evidence type="ECO:0000256" key="6">
    <source>
        <dbReference type="ARBA" id="ARBA00023027"/>
    </source>
</evidence>
<sequence>MLDDSLKEQVCGVFSSLESEYVFDAVLPPASEEGRILADLLEETASCSDKISCRLRDGEPLSFSILKNGKETGVSFRGIPSGHEYTSLLLAVLNADGKGRNLPDDVLLARAAGLRGNIAVTTYVSLDCTKCPDVVQALDIMALYNPRFSHQMVDGALFPEEVERLSVQGVPTVFANGELLHVGRATFGELLGELEARFGLESDDEGVDAARRDFDVLVVGGGPAGVSAALYSARKGLRVAVVCGRIGGQVNETVDIENLVTLAHTTGRELAASFRDLLERCGVAVFENREAVSFEVLPSGMKSVAVKNGEVFSAPAVVAACGASWKKLNIPGEEKYMGRGVAFCPHCDGPFYKDRDVAVVGGGNSGVEAAIDLAGICRRVTVIEFLDELKADAVLQQRLASLPNVEVITGTKTLEVSGERGKVVALLLENRATGATSRLDVNGVFVQIGLKANGELFAGATEVNGAGEIVVDRNCRTSVPGLYAAGDVTDVAYKQIAISVGEGAKAALSAFDDRVRGVI</sequence>
<dbReference type="PRINTS" id="PR00469">
    <property type="entry name" value="PNDRDTASEII"/>
</dbReference>
<feature type="domain" description="FAD/NAD(P)-binding" evidence="11">
    <location>
        <begin position="214"/>
        <end position="503"/>
    </location>
</feature>
<dbReference type="InterPro" id="IPR023753">
    <property type="entry name" value="FAD/NAD-binding_dom"/>
</dbReference>
<feature type="domain" description="Thioredoxin-like fold" evidence="12">
    <location>
        <begin position="124"/>
        <end position="188"/>
    </location>
</feature>
<keyword evidence="4 9" id="KW-0274">FAD</keyword>
<reference evidence="13" key="1">
    <citation type="submission" date="2020-10" db="EMBL/GenBank/DDBJ databases">
        <authorList>
            <person name="Gilroy R."/>
        </authorList>
    </citation>
    <scope>NUCLEOTIDE SEQUENCE</scope>
    <source>
        <strain evidence="13">G3-4614</strain>
    </source>
</reference>
<evidence type="ECO:0000256" key="2">
    <source>
        <dbReference type="ARBA" id="ARBA00011738"/>
    </source>
</evidence>
<dbReference type="GO" id="GO:0051287">
    <property type="term" value="F:NAD binding"/>
    <property type="evidence" value="ECO:0007669"/>
    <property type="project" value="InterPro"/>
</dbReference>
<accession>A0A9D9E4I1</accession>
<dbReference type="CDD" id="cd02974">
    <property type="entry name" value="AhpF_NTD_N"/>
    <property type="match status" value="1"/>
</dbReference>
<protein>
    <submittedName>
        <fullName evidence="13">Alkyl hydroperoxide reductase subunit F</fullName>
    </submittedName>
</protein>
<dbReference type="InterPro" id="IPR044141">
    <property type="entry name" value="AhpF_NTD_C"/>
</dbReference>
<evidence type="ECO:0000256" key="1">
    <source>
        <dbReference type="ARBA" id="ARBA00009333"/>
    </source>
</evidence>
<dbReference type="SUPFAM" id="SSF52833">
    <property type="entry name" value="Thioredoxin-like"/>
    <property type="match status" value="2"/>
</dbReference>
<gene>
    <name evidence="13" type="primary">ahpF</name>
    <name evidence="13" type="ORF">IAC54_06765</name>
</gene>
<keyword evidence="8 10" id="KW-0676">Redox-active center</keyword>
<dbReference type="GO" id="GO:0102039">
    <property type="term" value="F:NADH-dependent peroxiredoxin activity"/>
    <property type="evidence" value="ECO:0007669"/>
    <property type="project" value="InterPro"/>
</dbReference>
<evidence type="ECO:0000256" key="5">
    <source>
        <dbReference type="ARBA" id="ARBA00023002"/>
    </source>
</evidence>
<dbReference type="Pfam" id="PF13192">
    <property type="entry name" value="Thioredoxin_3"/>
    <property type="match status" value="1"/>
</dbReference>
<evidence type="ECO:0000256" key="9">
    <source>
        <dbReference type="PIRSR" id="PIRSR000238-1"/>
    </source>
</evidence>
<dbReference type="PROSITE" id="PS00573">
    <property type="entry name" value="PYRIDINE_REDOX_2"/>
    <property type="match status" value="1"/>
</dbReference>
<comment type="similarity">
    <text evidence="1">Belongs to the class-II pyridine nucleotide-disulfide oxidoreductase family.</text>
</comment>
<evidence type="ECO:0000259" key="11">
    <source>
        <dbReference type="Pfam" id="PF07992"/>
    </source>
</evidence>
<organism evidence="13 14">
    <name type="scientific">Candidatus Caccoplasma merdipullorum</name>
    <dbReference type="NCBI Taxonomy" id="2840718"/>
    <lineage>
        <taxon>Bacteria</taxon>
        <taxon>Pseudomonadati</taxon>
        <taxon>Bacteroidota</taxon>
        <taxon>Bacteroidia</taxon>
        <taxon>Bacteroidales</taxon>
        <taxon>Bacteroidaceae</taxon>
        <taxon>Bacteroidaceae incertae sedis</taxon>
        <taxon>Candidatus Caccoplasma</taxon>
    </lineage>
</organism>
<evidence type="ECO:0000256" key="10">
    <source>
        <dbReference type="PIRSR" id="PIRSR000238-2"/>
    </source>
</evidence>
<evidence type="ECO:0000313" key="13">
    <source>
        <dbReference type="EMBL" id="MBO8438582.1"/>
    </source>
</evidence>
<proteinExistence type="inferred from homology"/>
<keyword evidence="7 10" id="KW-1015">Disulfide bond</keyword>
<evidence type="ECO:0000256" key="8">
    <source>
        <dbReference type="ARBA" id="ARBA00023284"/>
    </source>
</evidence>
<feature type="binding site" evidence="9">
    <location>
        <begin position="477"/>
        <end position="487"/>
    </location>
    <ligand>
        <name>FAD</name>
        <dbReference type="ChEBI" id="CHEBI:57692"/>
    </ligand>
</feature>
<dbReference type="Proteomes" id="UP000823636">
    <property type="component" value="Unassembled WGS sequence"/>
</dbReference>
<dbReference type="InterPro" id="IPR036249">
    <property type="entry name" value="Thioredoxin-like_sf"/>
</dbReference>